<comment type="caution">
    <text evidence="1">The sequence shown here is derived from an EMBL/GenBank/DDBJ whole genome shotgun (WGS) entry which is preliminary data.</text>
</comment>
<sequence length="217" mass="24365">MERICLYLFFHLSMAMCCLCGKSINMAHAAESPQYTVISSESDFEIRLYKESSWMSSLVVGGTSFEEATKNGFHRLYQYLHGANMNSSKLEITAPVLTRIAPSSQGNNYTVRLYVPNKYQDKPPQPNPELKLQLAKWGTRCIAVRKFTGFAKDDNINKETEALVSSLKKQLPGNSTTIVKNFYTIAQYNSSSERMGRLNEVWIKVLGLAAEGCPPSQ</sequence>
<dbReference type="Proteomes" id="UP000828941">
    <property type="component" value="Chromosome 8"/>
</dbReference>
<protein>
    <submittedName>
        <fullName evidence="1">Uncharacterized protein</fullName>
    </submittedName>
</protein>
<gene>
    <name evidence="1" type="ORF">L6164_020570</name>
</gene>
<dbReference type="EMBL" id="CM039433">
    <property type="protein sequence ID" value="KAI4328194.1"/>
    <property type="molecule type" value="Genomic_DNA"/>
</dbReference>
<reference evidence="1 2" key="1">
    <citation type="journal article" date="2022" name="DNA Res.">
        <title>Chromosomal-level genome assembly of the orchid tree Bauhinia variegata (Leguminosae; Cercidoideae) supports the allotetraploid origin hypothesis of Bauhinia.</title>
        <authorList>
            <person name="Zhong Y."/>
            <person name="Chen Y."/>
            <person name="Zheng D."/>
            <person name="Pang J."/>
            <person name="Liu Y."/>
            <person name="Luo S."/>
            <person name="Meng S."/>
            <person name="Qian L."/>
            <person name="Wei D."/>
            <person name="Dai S."/>
            <person name="Zhou R."/>
        </authorList>
    </citation>
    <scope>NUCLEOTIDE SEQUENCE [LARGE SCALE GENOMIC DNA]</scope>
    <source>
        <strain evidence="1">BV-YZ2020</strain>
    </source>
</reference>
<name>A0ACB9MXJ9_BAUVA</name>
<proteinExistence type="predicted"/>
<accession>A0ACB9MXJ9</accession>
<organism evidence="1 2">
    <name type="scientific">Bauhinia variegata</name>
    <name type="common">Purple orchid tree</name>
    <name type="synonym">Phanera variegata</name>
    <dbReference type="NCBI Taxonomy" id="167791"/>
    <lineage>
        <taxon>Eukaryota</taxon>
        <taxon>Viridiplantae</taxon>
        <taxon>Streptophyta</taxon>
        <taxon>Embryophyta</taxon>
        <taxon>Tracheophyta</taxon>
        <taxon>Spermatophyta</taxon>
        <taxon>Magnoliopsida</taxon>
        <taxon>eudicotyledons</taxon>
        <taxon>Gunneridae</taxon>
        <taxon>Pentapetalae</taxon>
        <taxon>rosids</taxon>
        <taxon>fabids</taxon>
        <taxon>Fabales</taxon>
        <taxon>Fabaceae</taxon>
        <taxon>Cercidoideae</taxon>
        <taxon>Cercideae</taxon>
        <taxon>Bauhiniinae</taxon>
        <taxon>Bauhinia</taxon>
    </lineage>
</organism>
<evidence type="ECO:0000313" key="2">
    <source>
        <dbReference type="Proteomes" id="UP000828941"/>
    </source>
</evidence>
<keyword evidence="2" id="KW-1185">Reference proteome</keyword>
<evidence type="ECO:0000313" key="1">
    <source>
        <dbReference type="EMBL" id="KAI4328194.1"/>
    </source>
</evidence>